<dbReference type="EMBL" id="CP089982">
    <property type="protein sequence ID" value="WXA98203.1"/>
    <property type="molecule type" value="Genomic_DNA"/>
</dbReference>
<organism evidence="3 4">
    <name type="scientific">Pendulispora brunnea</name>
    <dbReference type="NCBI Taxonomy" id="2905690"/>
    <lineage>
        <taxon>Bacteria</taxon>
        <taxon>Pseudomonadati</taxon>
        <taxon>Myxococcota</taxon>
        <taxon>Myxococcia</taxon>
        <taxon>Myxococcales</taxon>
        <taxon>Sorangiineae</taxon>
        <taxon>Pendulisporaceae</taxon>
        <taxon>Pendulispora</taxon>
    </lineage>
</organism>
<evidence type="ECO:0000259" key="2">
    <source>
        <dbReference type="Pfam" id="PF00561"/>
    </source>
</evidence>
<evidence type="ECO:0000313" key="4">
    <source>
        <dbReference type="Proteomes" id="UP001379533"/>
    </source>
</evidence>
<feature type="signal peptide" evidence="1">
    <location>
        <begin position="1"/>
        <end position="23"/>
    </location>
</feature>
<dbReference type="GO" id="GO:0016787">
    <property type="term" value="F:hydrolase activity"/>
    <property type="evidence" value="ECO:0007669"/>
    <property type="project" value="UniProtKB-KW"/>
</dbReference>
<dbReference type="InterPro" id="IPR000073">
    <property type="entry name" value="AB_hydrolase_1"/>
</dbReference>
<keyword evidence="1" id="KW-0732">Signal</keyword>
<keyword evidence="4" id="KW-1185">Reference proteome</keyword>
<feature type="domain" description="AB hydrolase-1" evidence="2">
    <location>
        <begin position="43"/>
        <end position="172"/>
    </location>
</feature>
<evidence type="ECO:0000256" key="1">
    <source>
        <dbReference type="SAM" id="SignalP"/>
    </source>
</evidence>
<reference evidence="3 4" key="1">
    <citation type="submission" date="2021-12" db="EMBL/GenBank/DDBJ databases">
        <title>Discovery of the Pendulisporaceae a myxobacterial family with distinct sporulation behavior and unique specialized metabolism.</title>
        <authorList>
            <person name="Garcia R."/>
            <person name="Popoff A."/>
            <person name="Bader C.D."/>
            <person name="Loehr J."/>
            <person name="Walesch S."/>
            <person name="Walt C."/>
            <person name="Boldt J."/>
            <person name="Bunk B."/>
            <person name="Haeckl F.J.F.P.J."/>
            <person name="Gunesch A.P."/>
            <person name="Birkelbach J."/>
            <person name="Nuebel U."/>
            <person name="Pietschmann T."/>
            <person name="Bach T."/>
            <person name="Mueller R."/>
        </authorList>
    </citation>
    <scope>NUCLEOTIDE SEQUENCE [LARGE SCALE GENOMIC DNA]</scope>
    <source>
        <strain evidence="3 4">MSr12523</strain>
    </source>
</reference>
<evidence type="ECO:0000313" key="3">
    <source>
        <dbReference type="EMBL" id="WXA98203.1"/>
    </source>
</evidence>
<gene>
    <name evidence="3" type="ORF">LZC95_15340</name>
</gene>
<protein>
    <submittedName>
        <fullName evidence="3">Alpha/beta fold hydrolase</fullName>
    </submittedName>
</protein>
<keyword evidence="3" id="KW-0378">Hydrolase</keyword>
<accession>A0ABZ2KHP6</accession>
<dbReference type="RefSeq" id="WP_394848815.1">
    <property type="nucleotide sequence ID" value="NZ_CP089982.1"/>
</dbReference>
<dbReference type="PANTHER" id="PTHR11440">
    <property type="entry name" value="LECITHIN-CHOLESTEROL ACYLTRANSFERASE-RELATED"/>
    <property type="match status" value="1"/>
</dbReference>
<feature type="chain" id="PRO_5046606630" evidence="1">
    <location>
        <begin position="24"/>
        <end position="334"/>
    </location>
</feature>
<dbReference type="SUPFAM" id="SSF53474">
    <property type="entry name" value="alpha/beta-Hydrolases"/>
    <property type="match status" value="1"/>
</dbReference>
<proteinExistence type="predicted"/>
<dbReference type="Pfam" id="PF00561">
    <property type="entry name" value="Abhydrolase_1"/>
    <property type="match status" value="1"/>
</dbReference>
<name>A0ABZ2KHP6_9BACT</name>
<dbReference type="InterPro" id="IPR029058">
    <property type="entry name" value="AB_hydrolase_fold"/>
</dbReference>
<sequence>MSVLSFVRALSVLGLTTTMLACAADGRGDDGTTTEDAVSSPHYPIVLVHGMGGFDRLKNLPLDVVYFNGVKDDLAKHGETQVFATIAPPYDTSEVRAQYVADQIDKILAKTGAKKVNIIGHSQGGLDARVLVSPQGLGYGNKVASVTTIATPHRGSKVADLVLGLADNVPDDVFDAVSGAILKLLQISVYELQTDPHIRAQLTELSEDYMNNVFNPKYKNDSRVRYSSYGGRTNLQVGLSDCDNSTYANDVWHVDAVPIVLFPSTVYLQGWSIKSNDGLVTVDSSRWGEFLQCVPADHLREVGQFAVNGPDKLSKFDHLAFFRTVVSRIRDAGL</sequence>
<dbReference type="Gene3D" id="3.40.50.1820">
    <property type="entry name" value="alpha/beta hydrolase"/>
    <property type="match status" value="1"/>
</dbReference>
<dbReference type="Proteomes" id="UP001379533">
    <property type="component" value="Chromosome"/>
</dbReference>